<organism evidence="2 3">
    <name type="scientific">Paenibacillus rigui</name>
    <dbReference type="NCBI Taxonomy" id="554312"/>
    <lineage>
        <taxon>Bacteria</taxon>
        <taxon>Bacillati</taxon>
        <taxon>Bacillota</taxon>
        <taxon>Bacilli</taxon>
        <taxon>Bacillales</taxon>
        <taxon>Paenibacillaceae</taxon>
        <taxon>Paenibacillus</taxon>
    </lineage>
</organism>
<dbReference type="Proteomes" id="UP000215509">
    <property type="component" value="Unassembled WGS sequence"/>
</dbReference>
<dbReference type="PROSITE" id="PS51272">
    <property type="entry name" value="SLH"/>
    <property type="match status" value="1"/>
</dbReference>
<evidence type="ECO:0000259" key="1">
    <source>
        <dbReference type="PROSITE" id="PS51272"/>
    </source>
</evidence>
<dbReference type="InterPro" id="IPR001119">
    <property type="entry name" value="SLH_dom"/>
</dbReference>
<keyword evidence="3" id="KW-1185">Reference proteome</keyword>
<protein>
    <recommendedName>
        <fullName evidence="1">SLH domain-containing protein</fullName>
    </recommendedName>
</protein>
<dbReference type="EMBL" id="NMQW01000049">
    <property type="protein sequence ID" value="OXM83346.1"/>
    <property type="molecule type" value="Genomic_DNA"/>
</dbReference>
<name>A0A229UIX1_9BACL</name>
<evidence type="ECO:0000313" key="2">
    <source>
        <dbReference type="EMBL" id="OXM83346.1"/>
    </source>
</evidence>
<evidence type="ECO:0000313" key="3">
    <source>
        <dbReference type="Proteomes" id="UP000215509"/>
    </source>
</evidence>
<dbReference type="Pfam" id="PF00395">
    <property type="entry name" value="SLH"/>
    <property type="match status" value="1"/>
</dbReference>
<proteinExistence type="predicted"/>
<sequence>MMTMLYRAMNGKPSSQADKSELAVLQAFSDAGQVSEWAEASVAMAVKQGLLEGNGEGLAPQQSSTRAQAAAVIVRMLIMQNKL</sequence>
<gene>
    <name evidence="2" type="ORF">CF651_26325</name>
</gene>
<comment type="caution">
    <text evidence="2">The sequence shown here is derived from an EMBL/GenBank/DDBJ whole genome shotgun (WGS) entry which is preliminary data.</text>
</comment>
<reference evidence="2 3" key="1">
    <citation type="submission" date="2017-07" db="EMBL/GenBank/DDBJ databases">
        <title>Genome sequencing and assembly of Paenibacillus rigui.</title>
        <authorList>
            <person name="Mayilraj S."/>
        </authorList>
    </citation>
    <scope>NUCLEOTIDE SEQUENCE [LARGE SCALE GENOMIC DNA]</scope>
    <source>
        <strain evidence="2 3">JCM 16352</strain>
    </source>
</reference>
<accession>A0A229UIX1</accession>
<dbReference type="AlphaFoldDB" id="A0A229UIX1"/>
<feature type="domain" description="SLH" evidence="1">
    <location>
        <begin position="25"/>
        <end position="83"/>
    </location>
</feature>